<evidence type="ECO:0000259" key="4">
    <source>
        <dbReference type="Pfam" id="PF00144"/>
    </source>
</evidence>
<dbReference type="Pfam" id="PF00144">
    <property type="entry name" value="Beta-lactamase"/>
    <property type="match status" value="1"/>
</dbReference>
<dbReference type="InterPro" id="IPR050789">
    <property type="entry name" value="Diverse_Enzym_Activities"/>
</dbReference>
<feature type="signal peptide" evidence="3">
    <location>
        <begin position="1"/>
        <end position="28"/>
    </location>
</feature>
<comment type="caution">
    <text evidence="5">The sequence shown here is derived from an EMBL/GenBank/DDBJ whole genome shotgun (WGS) entry which is preliminary data.</text>
</comment>
<name>A0A430AJL7_9ENTE</name>
<dbReference type="AlphaFoldDB" id="A0A430AJL7"/>
<keyword evidence="1" id="KW-0378">Hydrolase</keyword>
<dbReference type="PANTHER" id="PTHR43283:SF11">
    <property type="entry name" value="BETA-LACTAMASE-RELATED DOMAIN-CONTAINING PROTEIN"/>
    <property type="match status" value="1"/>
</dbReference>
<proteinExistence type="predicted"/>
<keyword evidence="6" id="KW-1185">Reference proteome</keyword>
<dbReference type="OrthoDB" id="9770183at2"/>
<feature type="compositionally biased region" description="Polar residues" evidence="2">
    <location>
        <begin position="298"/>
        <end position="312"/>
    </location>
</feature>
<feature type="chain" id="PRO_5019135783" evidence="3">
    <location>
        <begin position="29"/>
        <end position="646"/>
    </location>
</feature>
<evidence type="ECO:0000256" key="1">
    <source>
        <dbReference type="ARBA" id="ARBA00022801"/>
    </source>
</evidence>
<dbReference type="PROSITE" id="PS51257">
    <property type="entry name" value="PROKAR_LIPOPROTEIN"/>
    <property type="match status" value="1"/>
</dbReference>
<feature type="domain" description="Beta-lactamase-related" evidence="4">
    <location>
        <begin position="174"/>
        <end position="551"/>
    </location>
</feature>
<accession>A0A430AJL7</accession>
<evidence type="ECO:0000313" key="6">
    <source>
        <dbReference type="Proteomes" id="UP000288669"/>
    </source>
</evidence>
<sequence length="646" mass="72727">MKKIKLKTMLSFFLVVATITLVSGCSKTQTKTMSSKESVSLKAKEVKGVTGDYQLAKSYPIQPKDQEHFDDSLITNQMDTFYGYKDQGKLFIKSNEMKAFDIFVNGKKIKVEKQQDNDWYQVNIGKLTINGDNKIQVSQVKEGHQAKLEIKIPYPELVDATKKNKKNDSLNLIDQIIQAEIKNGFTSAELVITKDGKMVKHSAYGQVNSYTQDGKRIESSATVTNNTLYDLASNTKMYATNYALEKLVSEGKIDVNQKVQTIFPEFKDQADDKIKGKNNLTIKEILQHQAGFPADPQYHNNNYDPTSKNLSTPNANQLYTQKREEVLDKIIQTPLEYQPGTNTQYSDVDYMLLGFIIEKVTGERLDTYMEKNYYAPLNLQHITFNPLQNGFKKDQIAATELNGNTRDGYIHFNNIRTHTIQGQVHDEKAYYTMGGISGHAGLFSNAKDLAIMTQITLNRGGYGAHKFFDETTMNDFIKPKDGNESYGLGWRRKGTTLYSWAFSPLADTSTVGHTGWVGTLTVIDPVNHVSIVLLTNSKNSPVLDKEQNPNDFVGNHYLTSGYGMVATLAFDSFENSNQTANDSKLIDMVTSKYNLIKEEKDYQTKPDKASLKALVQVLEQRKADSSEITSFLNSKKGQAVIEFTNQ</sequence>
<organism evidence="5 6">
    <name type="scientific">Vagococcus entomophilus</name>
    <dbReference type="NCBI Taxonomy" id="1160095"/>
    <lineage>
        <taxon>Bacteria</taxon>
        <taxon>Bacillati</taxon>
        <taxon>Bacillota</taxon>
        <taxon>Bacilli</taxon>
        <taxon>Lactobacillales</taxon>
        <taxon>Enterococcaceae</taxon>
        <taxon>Vagococcus</taxon>
    </lineage>
</organism>
<dbReference type="PANTHER" id="PTHR43283">
    <property type="entry name" value="BETA-LACTAMASE-RELATED"/>
    <property type="match status" value="1"/>
</dbReference>
<dbReference type="EMBL" id="NGJZ01000001">
    <property type="protein sequence ID" value="RSU08306.1"/>
    <property type="molecule type" value="Genomic_DNA"/>
</dbReference>
<dbReference type="Gene3D" id="3.40.710.10">
    <property type="entry name" value="DD-peptidase/beta-lactamase superfamily"/>
    <property type="match status" value="1"/>
</dbReference>
<dbReference type="InterPro" id="IPR012338">
    <property type="entry name" value="Beta-lactam/transpept-like"/>
</dbReference>
<evidence type="ECO:0000313" key="5">
    <source>
        <dbReference type="EMBL" id="RSU08306.1"/>
    </source>
</evidence>
<keyword evidence="3" id="KW-0732">Signal</keyword>
<evidence type="ECO:0000256" key="2">
    <source>
        <dbReference type="SAM" id="MobiDB-lite"/>
    </source>
</evidence>
<dbReference type="SUPFAM" id="SSF56601">
    <property type="entry name" value="beta-lactamase/transpeptidase-like"/>
    <property type="match status" value="1"/>
</dbReference>
<dbReference type="InterPro" id="IPR001466">
    <property type="entry name" value="Beta-lactam-related"/>
</dbReference>
<dbReference type="Proteomes" id="UP000288669">
    <property type="component" value="Unassembled WGS sequence"/>
</dbReference>
<dbReference type="GO" id="GO:0016787">
    <property type="term" value="F:hydrolase activity"/>
    <property type="evidence" value="ECO:0007669"/>
    <property type="project" value="UniProtKB-KW"/>
</dbReference>
<dbReference type="RefSeq" id="WP_126822783.1">
    <property type="nucleotide sequence ID" value="NZ_JBHLWU010000001.1"/>
</dbReference>
<dbReference type="NCBIfam" id="NF002968">
    <property type="entry name" value="PRK03642.1"/>
    <property type="match status" value="1"/>
</dbReference>
<reference evidence="5 6" key="1">
    <citation type="submission" date="2017-05" db="EMBL/GenBank/DDBJ databases">
        <title>Vagococcus spp. assemblies.</title>
        <authorList>
            <person name="Gulvik C.A."/>
        </authorList>
    </citation>
    <scope>NUCLEOTIDE SEQUENCE [LARGE SCALE GENOMIC DNA]</scope>
    <source>
        <strain evidence="5 6">DSM 24756</strain>
    </source>
</reference>
<feature type="region of interest" description="Disordered" evidence="2">
    <location>
        <begin position="293"/>
        <end position="312"/>
    </location>
</feature>
<gene>
    <name evidence="5" type="ORF">CBF30_03435</name>
</gene>
<protein>
    <submittedName>
        <fullName evidence="5">Penicillin binding protein PBP4B</fullName>
    </submittedName>
</protein>
<evidence type="ECO:0000256" key="3">
    <source>
        <dbReference type="SAM" id="SignalP"/>
    </source>
</evidence>